<proteinExistence type="predicted"/>
<feature type="region of interest" description="Disordered" evidence="1">
    <location>
        <begin position="1"/>
        <end position="55"/>
    </location>
</feature>
<feature type="compositionally biased region" description="Polar residues" evidence="1">
    <location>
        <begin position="1"/>
        <end position="28"/>
    </location>
</feature>
<evidence type="ECO:0000313" key="2">
    <source>
        <dbReference type="EMBL" id="MEQ2226288.1"/>
    </source>
</evidence>
<keyword evidence="3" id="KW-1185">Reference proteome</keyword>
<reference evidence="2 3" key="1">
    <citation type="submission" date="2021-06" db="EMBL/GenBank/DDBJ databases">
        <authorList>
            <person name="Palmer J.M."/>
        </authorList>
    </citation>
    <scope>NUCLEOTIDE SEQUENCE [LARGE SCALE GENOMIC DNA]</scope>
    <source>
        <strain evidence="3">if_2019</strain>
        <tissue evidence="2">Muscle</tissue>
    </source>
</reference>
<name>A0ABV0T2V8_9TELE</name>
<feature type="non-terminal residue" evidence="2">
    <location>
        <position position="1"/>
    </location>
</feature>
<dbReference type="EMBL" id="JAHRIQ010014818">
    <property type="protein sequence ID" value="MEQ2226288.1"/>
    <property type="molecule type" value="Genomic_DNA"/>
</dbReference>
<dbReference type="Gene3D" id="3.40.50.12690">
    <property type="match status" value="1"/>
</dbReference>
<gene>
    <name evidence="2" type="ORF">ILYODFUR_025969</name>
</gene>
<comment type="caution">
    <text evidence="2">The sequence shown here is derived from an EMBL/GenBank/DDBJ whole genome shotgun (WGS) entry which is preliminary data.</text>
</comment>
<organism evidence="2 3">
    <name type="scientific">Ilyodon furcidens</name>
    <name type="common">goldbreast splitfin</name>
    <dbReference type="NCBI Taxonomy" id="33524"/>
    <lineage>
        <taxon>Eukaryota</taxon>
        <taxon>Metazoa</taxon>
        <taxon>Chordata</taxon>
        <taxon>Craniata</taxon>
        <taxon>Vertebrata</taxon>
        <taxon>Euteleostomi</taxon>
        <taxon>Actinopterygii</taxon>
        <taxon>Neopterygii</taxon>
        <taxon>Teleostei</taxon>
        <taxon>Neoteleostei</taxon>
        <taxon>Acanthomorphata</taxon>
        <taxon>Ovalentaria</taxon>
        <taxon>Atherinomorphae</taxon>
        <taxon>Cyprinodontiformes</taxon>
        <taxon>Goodeidae</taxon>
        <taxon>Ilyodon</taxon>
    </lineage>
</organism>
<protein>
    <submittedName>
        <fullName evidence="2">Uncharacterized protein</fullName>
    </submittedName>
</protein>
<evidence type="ECO:0000256" key="1">
    <source>
        <dbReference type="SAM" id="MobiDB-lite"/>
    </source>
</evidence>
<evidence type="ECO:0000313" key="3">
    <source>
        <dbReference type="Proteomes" id="UP001482620"/>
    </source>
</evidence>
<dbReference type="Proteomes" id="UP001482620">
    <property type="component" value="Unassembled WGS sequence"/>
</dbReference>
<sequence length="153" mass="17410">TAGNNGISLQNRFAPLQNKNQENDPSSENNKRFENNLHSKQSSPKLPEKKRPTRPRTLIVGNTAVDGIKNFCNKKNTEVMTGTSNMVSDISENILAITEKRPSLENLIIHCGDIFLRKIRRTKGGFHSSSEYCWRSQYQGVSQRTLCANFLWR</sequence>
<accession>A0ABV0T2V8</accession>